<name>A0A1R3GQ48_9ROSI</name>
<sequence>MIPESPVKRIWECIDVHVWEVRWQGELARKTGAVIIGFYNVMLKKNFNAPFDFFVLGLVFDPLLMTCLAGIELDQSHFVLLAL</sequence>
<evidence type="ECO:0000313" key="1">
    <source>
        <dbReference type="EMBL" id="OMO60234.1"/>
    </source>
</evidence>
<proteinExistence type="predicted"/>
<reference evidence="2" key="1">
    <citation type="submission" date="2013-09" db="EMBL/GenBank/DDBJ databases">
        <title>Corchorus olitorius genome sequencing.</title>
        <authorList>
            <person name="Alam M."/>
            <person name="Haque M.S."/>
            <person name="Islam M.S."/>
            <person name="Emdad E.M."/>
            <person name="Islam M.M."/>
            <person name="Ahmed B."/>
            <person name="Halim A."/>
            <person name="Hossen Q.M.M."/>
            <person name="Hossain M.Z."/>
            <person name="Ahmed R."/>
            <person name="Khan M.M."/>
            <person name="Islam R."/>
            <person name="Rashid M.M."/>
            <person name="Khan S.A."/>
            <person name="Rahman M.S."/>
            <person name="Alam M."/>
            <person name="Yahiya A.S."/>
            <person name="Khan M.S."/>
            <person name="Azam M.S."/>
            <person name="Haque T."/>
            <person name="Lashkar M.Z.H."/>
            <person name="Akhand A.I."/>
            <person name="Morshed G."/>
            <person name="Roy S."/>
            <person name="Uddin K.S."/>
            <person name="Rabeya T."/>
            <person name="Hossain A.S."/>
            <person name="Chowdhury A."/>
            <person name="Snigdha A.R."/>
            <person name="Mortoza M.S."/>
            <person name="Matin S.A."/>
            <person name="Hoque S.M.E."/>
            <person name="Islam M.K."/>
            <person name="Roy D.K."/>
            <person name="Haider R."/>
            <person name="Moosa M.M."/>
            <person name="Elias S.M."/>
            <person name="Hasan A.M."/>
            <person name="Jahan S."/>
            <person name="Shafiuddin M."/>
            <person name="Mahmood N."/>
            <person name="Shommy N.S."/>
        </authorList>
    </citation>
    <scope>NUCLEOTIDE SEQUENCE [LARGE SCALE GENOMIC DNA]</scope>
    <source>
        <strain evidence="2">cv. O-4</strain>
    </source>
</reference>
<protein>
    <submittedName>
        <fullName evidence="1">Uncharacterized protein</fullName>
    </submittedName>
</protein>
<dbReference type="EMBL" id="AWUE01021930">
    <property type="protein sequence ID" value="OMO60234.1"/>
    <property type="molecule type" value="Genomic_DNA"/>
</dbReference>
<comment type="caution">
    <text evidence="1">The sequence shown here is derived from an EMBL/GenBank/DDBJ whole genome shotgun (WGS) entry which is preliminary data.</text>
</comment>
<dbReference type="Proteomes" id="UP000187203">
    <property type="component" value="Unassembled WGS sequence"/>
</dbReference>
<organism evidence="1 2">
    <name type="scientific">Corchorus olitorius</name>
    <dbReference type="NCBI Taxonomy" id="93759"/>
    <lineage>
        <taxon>Eukaryota</taxon>
        <taxon>Viridiplantae</taxon>
        <taxon>Streptophyta</taxon>
        <taxon>Embryophyta</taxon>
        <taxon>Tracheophyta</taxon>
        <taxon>Spermatophyta</taxon>
        <taxon>Magnoliopsida</taxon>
        <taxon>eudicotyledons</taxon>
        <taxon>Gunneridae</taxon>
        <taxon>Pentapetalae</taxon>
        <taxon>rosids</taxon>
        <taxon>malvids</taxon>
        <taxon>Malvales</taxon>
        <taxon>Malvaceae</taxon>
        <taxon>Grewioideae</taxon>
        <taxon>Apeibeae</taxon>
        <taxon>Corchorus</taxon>
    </lineage>
</organism>
<evidence type="ECO:0000313" key="2">
    <source>
        <dbReference type="Proteomes" id="UP000187203"/>
    </source>
</evidence>
<keyword evidence="2" id="KW-1185">Reference proteome</keyword>
<gene>
    <name evidence="1" type="ORF">COLO4_33887</name>
</gene>
<dbReference type="AlphaFoldDB" id="A0A1R3GQ48"/>
<accession>A0A1R3GQ48</accession>